<organism evidence="1 2">
    <name type="scientific">Ruthenibacterium lactatiformans</name>
    <dbReference type="NCBI Taxonomy" id="1550024"/>
    <lineage>
        <taxon>Bacteria</taxon>
        <taxon>Bacillati</taxon>
        <taxon>Bacillota</taxon>
        <taxon>Clostridia</taxon>
        <taxon>Eubacteriales</taxon>
        <taxon>Oscillospiraceae</taxon>
        <taxon>Ruthenibacterium</taxon>
    </lineage>
</organism>
<name>A0A6I3QBT5_9FIRM</name>
<dbReference type="EMBL" id="WMZR01000042">
    <property type="protein sequence ID" value="MTS53203.1"/>
    <property type="molecule type" value="Genomic_DNA"/>
</dbReference>
<dbReference type="AlphaFoldDB" id="A0A6I3QBT5"/>
<reference evidence="1 2" key="1">
    <citation type="journal article" date="2019" name="Nat. Med.">
        <title>A library of human gut bacterial isolates paired with longitudinal multiomics data enables mechanistic microbiome research.</title>
        <authorList>
            <person name="Poyet M."/>
            <person name="Groussin M."/>
            <person name="Gibbons S.M."/>
            <person name="Avila-Pacheco J."/>
            <person name="Jiang X."/>
            <person name="Kearney S.M."/>
            <person name="Perrotta A.R."/>
            <person name="Berdy B."/>
            <person name="Zhao S."/>
            <person name="Lieberman T.D."/>
            <person name="Swanson P.K."/>
            <person name="Smith M."/>
            <person name="Roesemann S."/>
            <person name="Alexander J.E."/>
            <person name="Rich S.A."/>
            <person name="Livny J."/>
            <person name="Vlamakis H."/>
            <person name="Clish C."/>
            <person name="Bullock K."/>
            <person name="Deik A."/>
            <person name="Scott J."/>
            <person name="Pierce K.A."/>
            <person name="Xavier R.J."/>
            <person name="Alm E.J."/>
        </authorList>
    </citation>
    <scope>NUCLEOTIDE SEQUENCE [LARGE SCALE GENOMIC DNA]</scope>
    <source>
        <strain evidence="1 2">BIOML-A7</strain>
    </source>
</reference>
<evidence type="ECO:0000313" key="2">
    <source>
        <dbReference type="Proteomes" id="UP000449193"/>
    </source>
</evidence>
<accession>A0A6I3QBT5</accession>
<comment type="caution">
    <text evidence="1">The sequence shown here is derived from an EMBL/GenBank/DDBJ whole genome shotgun (WGS) entry which is preliminary data.</text>
</comment>
<proteinExistence type="predicted"/>
<sequence length="90" mass="10509">MNRPHFLFRPNMQNEDHKRAWRLLQEVPEGQKSAFIVRAILQMDQEDRLETMLRRVLREEKITVAGQPDAAQETGLPDGMMGFLDALMDE</sequence>
<gene>
    <name evidence="1" type="ORF">GMD52_16945</name>
</gene>
<dbReference type="Proteomes" id="UP000449193">
    <property type="component" value="Unassembled WGS sequence"/>
</dbReference>
<evidence type="ECO:0000313" key="1">
    <source>
        <dbReference type="EMBL" id="MTS53203.1"/>
    </source>
</evidence>
<protein>
    <submittedName>
        <fullName evidence="1">Plasmid segregation centromere-binding protein ParR</fullName>
    </submittedName>
</protein>